<dbReference type="PaxDb" id="880073-Calab_2180"/>
<gene>
    <name evidence="2" type="ORF">Cabys_957</name>
    <name evidence="3" type="ORF">Calab_2180</name>
</gene>
<dbReference type="PRINTS" id="PR00420">
    <property type="entry name" value="RNGMNOXGNASE"/>
</dbReference>
<dbReference type="RefSeq" id="WP_006928966.1">
    <property type="nucleotide sequence ID" value="NZ_CM001402.1"/>
</dbReference>
<dbReference type="KEGG" id="caby:Cabys_957"/>
<dbReference type="EMBL" id="CP018099">
    <property type="protein sequence ID" value="APF17708.1"/>
    <property type="molecule type" value="Genomic_DNA"/>
</dbReference>
<evidence type="ECO:0000313" key="5">
    <source>
        <dbReference type="Proteomes" id="UP000183868"/>
    </source>
</evidence>
<keyword evidence="4" id="KW-1185">Reference proteome</keyword>
<sequence length="400" mass="45192">MEKAEKQTFEVIVVGAGIAGSLAARLLAQKGISVLLLEKDDYAGKTKACGGLFDRSYFERFVGDERIIEQRIRKNIFHLPWGDVTYDCDQVTVKRRIFDRHLAQEAKKAGAVLMNRQKVISFEVKKPGEVEATVKEMGSDRLWQVRASIILLADGPHSVAFQNPFFKRQLKKKYWAYAQVYEVKGVALPRNEAHIYFSPRLYRWGYGWIFPYKKESNVGVGAILSELAKRPLKQKLFEFLRIFPQTAPLLKGRPIVDKKGGYIPMWLLNRLSDDSQLVLGDAGGMVSPLFGAGINYAMEAAEACVPVVQNALKSGDFSARALKAYDLEIKKRFGRELRKQMALAKIIIFSKRFGKLLPVKILSIIAFGVKYSRWNKIKILAYPWLGRPMVGAPNRGKASD</sequence>
<dbReference type="InterPro" id="IPR036188">
    <property type="entry name" value="FAD/NAD-bd_sf"/>
</dbReference>
<dbReference type="Proteomes" id="UP000183868">
    <property type="component" value="Chromosome"/>
</dbReference>
<dbReference type="GO" id="GO:0016628">
    <property type="term" value="F:oxidoreductase activity, acting on the CH-CH group of donors, NAD or NADP as acceptor"/>
    <property type="evidence" value="ECO:0007669"/>
    <property type="project" value="InterPro"/>
</dbReference>
<evidence type="ECO:0000259" key="1">
    <source>
        <dbReference type="Pfam" id="PF01494"/>
    </source>
</evidence>
<accession>H1XW18</accession>
<dbReference type="FunCoup" id="H1XW18">
    <property type="interactions" value="519"/>
</dbReference>
<dbReference type="InParanoid" id="H1XW18"/>
<dbReference type="Gene3D" id="3.50.50.60">
    <property type="entry name" value="FAD/NAD(P)-binding domain"/>
    <property type="match status" value="1"/>
</dbReference>
<dbReference type="STRING" id="880073.Cabys_957"/>
<protein>
    <submittedName>
        <fullName evidence="2">FAD binding domain-containing protein</fullName>
    </submittedName>
    <submittedName>
        <fullName evidence="3">Geranylgeranyl reductase</fullName>
    </submittedName>
</protein>
<dbReference type="Proteomes" id="UP000004671">
    <property type="component" value="Chromosome"/>
</dbReference>
<dbReference type="PANTHER" id="PTHR42685">
    <property type="entry name" value="GERANYLGERANYL DIPHOSPHATE REDUCTASE"/>
    <property type="match status" value="1"/>
</dbReference>
<dbReference type="AlphaFoldDB" id="H1XW18"/>
<evidence type="ECO:0000313" key="4">
    <source>
        <dbReference type="Proteomes" id="UP000004671"/>
    </source>
</evidence>
<dbReference type="NCBIfam" id="TIGR02032">
    <property type="entry name" value="GG-red-SF"/>
    <property type="match status" value="1"/>
</dbReference>
<dbReference type="eggNOG" id="COG0644">
    <property type="taxonomic scope" value="Bacteria"/>
</dbReference>
<dbReference type="InterPro" id="IPR002938">
    <property type="entry name" value="FAD-bd"/>
</dbReference>
<evidence type="ECO:0000313" key="3">
    <source>
        <dbReference type="EMBL" id="EHO41790.1"/>
    </source>
</evidence>
<organism evidence="3 4">
    <name type="scientific">Caldithrix abyssi DSM 13497</name>
    <dbReference type="NCBI Taxonomy" id="880073"/>
    <lineage>
        <taxon>Bacteria</taxon>
        <taxon>Pseudomonadati</taxon>
        <taxon>Calditrichota</taxon>
        <taxon>Calditrichia</taxon>
        <taxon>Calditrichales</taxon>
        <taxon>Calditrichaceae</taxon>
        <taxon>Caldithrix</taxon>
    </lineage>
</organism>
<dbReference type="EMBL" id="CM001402">
    <property type="protein sequence ID" value="EHO41790.1"/>
    <property type="molecule type" value="Genomic_DNA"/>
</dbReference>
<dbReference type="Pfam" id="PF01494">
    <property type="entry name" value="FAD_binding_3"/>
    <property type="match status" value="1"/>
</dbReference>
<proteinExistence type="predicted"/>
<dbReference type="GO" id="GO:0071949">
    <property type="term" value="F:FAD binding"/>
    <property type="evidence" value="ECO:0007669"/>
    <property type="project" value="InterPro"/>
</dbReference>
<dbReference type="PANTHER" id="PTHR42685:SF22">
    <property type="entry name" value="CONDITIONED MEDIUM FACTOR RECEPTOR 1"/>
    <property type="match status" value="1"/>
</dbReference>
<dbReference type="InterPro" id="IPR011777">
    <property type="entry name" value="Geranylgeranyl_Rdtase_fam"/>
</dbReference>
<dbReference type="InterPro" id="IPR050407">
    <property type="entry name" value="Geranylgeranyl_reductase"/>
</dbReference>
<name>H1XW18_CALAY</name>
<evidence type="ECO:0000313" key="2">
    <source>
        <dbReference type="EMBL" id="APF17708.1"/>
    </source>
</evidence>
<feature type="domain" description="FAD-binding" evidence="1">
    <location>
        <begin position="9"/>
        <end position="326"/>
    </location>
</feature>
<dbReference type="HOGENOM" id="CLU_024648_5_2_0"/>
<dbReference type="OrthoDB" id="9806565at2"/>
<dbReference type="SUPFAM" id="SSF51905">
    <property type="entry name" value="FAD/NAD(P)-binding domain"/>
    <property type="match status" value="1"/>
</dbReference>
<reference evidence="2 5" key="2">
    <citation type="submission" date="2016-11" db="EMBL/GenBank/DDBJ databases">
        <title>Genomic analysis of Caldithrix abyssi and proposal of a novel bacterial phylum Caldithrichaeota.</title>
        <authorList>
            <person name="Kublanov I."/>
            <person name="Sigalova O."/>
            <person name="Gavrilov S."/>
            <person name="Lebedinsky A."/>
            <person name="Ivanova N."/>
            <person name="Daum C."/>
            <person name="Reddy T."/>
            <person name="Klenk H.P."/>
            <person name="Goker M."/>
            <person name="Reva O."/>
            <person name="Miroshnichenko M."/>
            <person name="Kyprides N."/>
            <person name="Woyke T."/>
            <person name="Gelfand M."/>
        </authorList>
    </citation>
    <scope>NUCLEOTIDE SEQUENCE [LARGE SCALE GENOMIC DNA]</scope>
    <source>
        <strain evidence="2 5">LF13</strain>
    </source>
</reference>
<reference evidence="3 4" key="1">
    <citation type="submission" date="2011-09" db="EMBL/GenBank/DDBJ databases">
        <title>The permanent draft genome of Caldithrix abyssi DSM 13497.</title>
        <authorList>
            <consortium name="US DOE Joint Genome Institute (JGI-PGF)"/>
            <person name="Lucas S."/>
            <person name="Han J."/>
            <person name="Lapidus A."/>
            <person name="Bruce D."/>
            <person name="Goodwin L."/>
            <person name="Pitluck S."/>
            <person name="Peters L."/>
            <person name="Kyrpides N."/>
            <person name="Mavromatis K."/>
            <person name="Ivanova N."/>
            <person name="Mikhailova N."/>
            <person name="Chertkov O."/>
            <person name="Detter J.C."/>
            <person name="Tapia R."/>
            <person name="Han C."/>
            <person name="Land M."/>
            <person name="Hauser L."/>
            <person name="Markowitz V."/>
            <person name="Cheng J.-F."/>
            <person name="Hugenholtz P."/>
            <person name="Woyke T."/>
            <person name="Wu D."/>
            <person name="Spring S."/>
            <person name="Brambilla E."/>
            <person name="Klenk H.-P."/>
            <person name="Eisen J.A."/>
        </authorList>
    </citation>
    <scope>NUCLEOTIDE SEQUENCE [LARGE SCALE GENOMIC DNA]</scope>
    <source>
        <strain evidence="3 4">DSM 13497</strain>
    </source>
</reference>